<dbReference type="RefSeq" id="WP_011487155.1">
    <property type="nucleotide sequence ID" value="NC_007951.1"/>
</dbReference>
<dbReference type="PRINTS" id="PR00081">
    <property type="entry name" value="GDHRDH"/>
</dbReference>
<dbReference type="AlphaFoldDB" id="Q143V4"/>
<dbReference type="Proteomes" id="UP000001817">
    <property type="component" value="Chromosome 1"/>
</dbReference>
<comment type="similarity">
    <text evidence="1">Belongs to the short-chain dehydrogenases/reductases (SDR) family.</text>
</comment>
<dbReference type="SUPFAM" id="SSF51735">
    <property type="entry name" value="NAD(P)-binding Rossmann-fold domains"/>
    <property type="match status" value="1"/>
</dbReference>
<proteinExistence type="inferred from homology"/>
<protein>
    <submittedName>
        <fullName evidence="2">Dehydrogenase</fullName>
    </submittedName>
</protein>
<dbReference type="PANTHER" id="PTHR42760:SF123">
    <property type="entry name" value="OXIDOREDUCTASE"/>
    <property type="match status" value="1"/>
</dbReference>
<accession>Q143V4</accession>
<dbReference type="OrthoDB" id="9806974at2"/>
<dbReference type="PRINTS" id="PR00080">
    <property type="entry name" value="SDRFAMILY"/>
</dbReference>
<reference evidence="2 3" key="1">
    <citation type="journal article" date="2006" name="Proc. Natl. Acad. Sci. U.S.A.">
        <title>Burkholderia xenovorans LB400 harbors a multi-replicon, 9.73-Mbp genome shaped for versatility.</title>
        <authorList>
            <person name="Chain P.S."/>
            <person name="Denef V.J."/>
            <person name="Konstantinidis K.T."/>
            <person name="Vergez L.M."/>
            <person name="Agullo L."/>
            <person name="Reyes V.L."/>
            <person name="Hauser L."/>
            <person name="Cordova M."/>
            <person name="Gomez L."/>
            <person name="Gonzalez M."/>
            <person name="Land M."/>
            <person name="Lao V."/>
            <person name="Larimer F."/>
            <person name="LiPuma J.J."/>
            <person name="Mahenthiralingam E."/>
            <person name="Malfatti S.A."/>
            <person name="Marx C.J."/>
            <person name="Parnell J.J."/>
            <person name="Ramette A."/>
            <person name="Richardson P."/>
            <person name="Seeger M."/>
            <person name="Smith D."/>
            <person name="Spilker T."/>
            <person name="Sul W.J."/>
            <person name="Tsoi T.V."/>
            <person name="Ulrich L.E."/>
            <person name="Zhulin I.B."/>
            <person name="Tiedje J.M."/>
        </authorList>
    </citation>
    <scope>NUCLEOTIDE SEQUENCE [LARGE SCALE GENOMIC DNA]</scope>
    <source>
        <strain evidence="2 3">LB400</strain>
    </source>
</reference>
<organism evidence="2 3">
    <name type="scientific">Paraburkholderia xenovorans (strain LB400)</name>
    <dbReference type="NCBI Taxonomy" id="266265"/>
    <lineage>
        <taxon>Bacteria</taxon>
        <taxon>Pseudomonadati</taxon>
        <taxon>Pseudomonadota</taxon>
        <taxon>Betaproteobacteria</taxon>
        <taxon>Burkholderiales</taxon>
        <taxon>Burkholderiaceae</taxon>
        <taxon>Paraburkholderia</taxon>
    </lineage>
</organism>
<evidence type="ECO:0000256" key="1">
    <source>
        <dbReference type="ARBA" id="ARBA00006484"/>
    </source>
</evidence>
<dbReference type="eggNOG" id="COG1028">
    <property type="taxonomic scope" value="Bacteria"/>
</dbReference>
<evidence type="ECO:0000313" key="3">
    <source>
        <dbReference type="Proteomes" id="UP000001817"/>
    </source>
</evidence>
<sequence length="281" mass="28844">MNQDFFLQSKVAAITGAAGGLGTGIAKRLAGLGASVALLEPGIERLVSLASELTDSGATVLNVACNVTDAASTRYAAAQVLSSFGRIDVLVNNAGVLARPSALESISLEDWDRSLAVNLTGALLCTASFGAAMLEAGAGSIVNIASIAAYSPNTSVAYSVSKAGLLALTRHTAVEWAPRGIRANSVSPGFIRTPLSEVHYANPDLLQLRTQATPVRRLGTVDDVAAIVGFLASPASAFINGEDIVADGGFLNTALMHVHDPAQQYGGTHQADLSAFARLGR</sequence>
<dbReference type="GO" id="GO:0030497">
    <property type="term" value="P:fatty acid elongation"/>
    <property type="evidence" value="ECO:0007669"/>
    <property type="project" value="TreeGrafter"/>
</dbReference>
<gene>
    <name evidence="2" type="ORF">Bxe_A3604</name>
</gene>
<dbReference type="GO" id="GO:0016616">
    <property type="term" value="F:oxidoreductase activity, acting on the CH-OH group of donors, NAD or NADP as acceptor"/>
    <property type="evidence" value="ECO:0007669"/>
    <property type="project" value="TreeGrafter"/>
</dbReference>
<dbReference type="PATRIC" id="fig|266265.5.peg.862"/>
<name>Q143V4_PARXL</name>
<dbReference type="STRING" id="266265.Bxe_A3604"/>
<evidence type="ECO:0000313" key="2">
    <source>
        <dbReference type="EMBL" id="ABE29385.1"/>
    </source>
</evidence>
<dbReference type="PANTHER" id="PTHR42760">
    <property type="entry name" value="SHORT-CHAIN DEHYDROGENASES/REDUCTASES FAMILY MEMBER"/>
    <property type="match status" value="1"/>
</dbReference>
<dbReference type="KEGG" id="bxe:Bxe_A3604"/>
<dbReference type="KEGG" id="bxb:DR64_1301"/>
<dbReference type="InterPro" id="IPR002347">
    <property type="entry name" value="SDR_fam"/>
</dbReference>
<dbReference type="PROSITE" id="PS00061">
    <property type="entry name" value="ADH_SHORT"/>
    <property type="match status" value="1"/>
</dbReference>
<dbReference type="EMBL" id="CP000270">
    <property type="protein sequence ID" value="ABE29385.1"/>
    <property type="molecule type" value="Genomic_DNA"/>
</dbReference>
<dbReference type="InterPro" id="IPR020904">
    <property type="entry name" value="Sc_DH/Rdtase_CS"/>
</dbReference>
<dbReference type="FunFam" id="3.40.50.720:FF:000084">
    <property type="entry name" value="Short-chain dehydrogenase reductase"/>
    <property type="match status" value="1"/>
</dbReference>
<dbReference type="Gene3D" id="3.40.50.720">
    <property type="entry name" value="NAD(P)-binding Rossmann-like Domain"/>
    <property type="match status" value="1"/>
</dbReference>
<dbReference type="InterPro" id="IPR036291">
    <property type="entry name" value="NAD(P)-bd_dom_sf"/>
</dbReference>
<keyword evidence="3" id="KW-1185">Reference proteome</keyword>
<dbReference type="Pfam" id="PF13561">
    <property type="entry name" value="adh_short_C2"/>
    <property type="match status" value="1"/>
</dbReference>